<dbReference type="Proteomes" id="UP001225596">
    <property type="component" value="Unassembled WGS sequence"/>
</dbReference>
<feature type="transmembrane region" description="Helical" evidence="7">
    <location>
        <begin position="270"/>
        <end position="288"/>
    </location>
</feature>
<gene>
    <name evidence="9" type="ORF">Q8A64_06155</name>
</gene>
<evidence type="ECO:0000256" key="3">
    <source>
        <dbReference type="ARBA" id="ARBA00022475"/>
    </source>
</evidence>
<dbReference type="PANTHER" id="PTHR23517:SF3">
    <property type="entry name" value="INTEGRAL MEMBRANE TRANSPORT PROTEIN"/>
    <property type="match status" value="1"/>
</dbReference>
<dbReference type="InterPro" id="IPR011701">
    <property type="entry name" value="MFS"/>
</dbReference>
<reference evidence="9 10" key="1">
    <citation type="submission" date="2023-08" db="EMBL/GenBank/DDBJ databases">
        <title>Oxalobacteraceae gen .nov., isolated from river sludge outside the plant.</title>
        <authorList>
            <person name="Zhao S.Y."/>
        </authorList>
    </citation>
    <scope>NUCLEOTIDE SEQUENCE [LARGE SCALE GENOMIC DNA]</scope>
    <source>
        <strain evidence="9 10">R-40</strain>
    </source>
</reference>
<sequence>MTYFSLFQLIAISIAAHVALAGARVTSSLYAISLHASELTIGVLIALFAVFPMIFGVSMGRLIDSIGIKRPMRLGCLAIAAGCALSGMGGLLTLFFAVPLIGTGFMAVHIGSQHAVGALSTTETRSGNFSWLSLGFSMSSFTGPIIAGLLIDHVGFSTSYFVCCGFALLAFALIASGHLNGVRVQIHARPAKHCAMFELLHEPEMRRIYFASVLLAAAWDLFTYLTPIQGSKMGLSASMIGLIFGVFSAATFAVRLAMPWLKRRYSEWQILAGALLLAMFCYLAFPFAQHAFSLMVIAALLGIALGSSQPNILALLHQAAPAGRGGEAIGIRATIGNASQVFLPLAFGAAGLVVGPFAIFWGMGMIIASGIAPAWRRASQT</sequence>
<feature type="domain" description="Major facilitator superfamily (MFS) profile" evidence="8">
    <location>
        <begin position="204"/>
        <end position="381"/>
    </location>
</feature>
<dbReference type="InterPro" id="IPR036259">
    <property type="entry name" value="MFS_trans_sf"/>
</dbReference>
<evidence type="ECO:0000256" key="4">
    <source>
        <dbReference type="ARBA" id="ARBA00022692"/>
    </source>
</evidence>
<dbReference type="InterPro" id="IPR020846">
    <property type="entry name" value="MFS_dom"/>
</dbReference>
<feature type="transmembrane region" description="Helical" evidence="7">
    <location>
        <begin position="74"/>
        <end position="94"/>
    </location>
</feature>
<accession>A0ABU1BM79</accession>
<keyword evidence="3" id="KW-1003">Cell membrane</keyword>
<evidence type="ECO:0000256" key="6">
    <source>
        <dbReference type="ARBA" id="ARBA00023136"/>
    </source>
</evidence>
<dbReference type="InterPro" id="IPR050171">
    <property type="entry name" value="MFS_Transporters"/>
</dbReference>
<dbReference type="RefSeq" id="WP_338435912.1">
    <property type="nucleotide sequence ID" value="NZ_JAUYVH010000002.1"/>
</dbReference>
<protein>
    <submittedName>
        <fullName evidence="9">MFS transporter</fullName>
    </submittedName>
</protein>
<feature type="transmembrane region" description="Helical" evidence="7">
    <location>
        <begin position="237"/>
        <end position="258"/>
    </location>
</feature>
<feature type="transmembrane region" description="Helical" evidence="7">
    <location>
        <begin position="39"/>
        <end position="62"/>
    </location>
</feature>
<evidence type="ECO:0000259" key="8">
    <source>
        <dbReference type="PROSITE" id="PS50850"/>
    </source>
</evidence>
<dbReference type="Gene3D" id="1.20.1250.20">
    <property type="entry name" value="MFS general substrate transporter like domains"/>
    <property type="match status" value="1"/>
</dbReference>
<feature type="transmembrane region" description="Helical" evidence="7">
    <location>
        <begin position="157"/>
        <end position="179"/>
    </location>
</feature>
<proteinExistence type="predicted"/>
<dbReference type="InterPro" id="IPR001958">
    <property type="entry name" value="Tet-R_TetA/multi-R_MdtG-like"/>
</dbReference>
<dbReference type="PRINTS" id="PR01035">
    <property type="entry name" value="TCRTETA"/>
</dbReference>
<evidence type="ECO:0000256" key="5">
    <source>
        <dbReference type="ARBA" id="ARBA00022989"/>
    </source>
</evidence>
<evidence type="ECO:0000256" key="1">
    <source>
        <dbReference type="ARBA" id="ARBA00004651"/>
    </source>
</evidence>
<keyword evidence="4 7" id="KW-0812">Transmembrane</keyword>
<feature type="transmembrane region" description="Helical" evidence="7">
    <location>
        <begin position="131"/>
        <end position="151"/>
    </location>
</feature>
<feature type="transmembrane region" description="Helical" evidence="7">
    <location>
        <begin position="208"/>
        <end position="225"/>
    </location>
</feature>
<evidence type="ECO:0000313" key="9">
    <source>
        <dbReference type="EMBL" id="MDQ9169992.1"/>
    </source>
</evidence>
<evidence type="ECO:0000313" key="10">
    <source>
        <dbReference type="Proteomes" id="UP001225596"/>
    </source>
</evidence>
<feature type="transmembrane region" description="Helical" evidence="7">
    <location>
        <begin position="100"/>
        <end position="119"/>
    </location>
</feature>
<comment type="subcellular location">
    <subcellularLocation>
        <location evidence="1">Cell membrane</location>
        <topology evidence="1">Multi-pass membrane protein</topology>
    </subcellularLocation>
</comment>
<keyword evidence="6 7" id="KW-0472">Membrane</keyword>
<dbReference type="PANTHER" id="PTHR23517">
    <property type="entry name" value="RESISTANCE PROTEIN MDTM, PUTATIVE-RELATED-RELATED"/>
    <property type="match status" value="1"/>
</dbReference>
<comment type="caution">
    <text evidence="9">The sequence shown here is derived from an EMBL/GenBank/DDBJ whole genome shotgun (WGS) entry which is preliminary data.</text>
</comment>
<keyword evidence="5 7" id="KW-1133">Transmembrane helix</keyword>
<keyword evidence="2" id="KW-0813">Transport</keyword>
<dbReference type="SUPFAM" id="SSF103473">
    <property type="entry name" value="MFS general substrate transporter"/>
    <property type="match status" value="1"/>
</dbReference>
<name>A0ABU1BM79_9BURK</name>
<organism evidence="9 10">
    <name type="scientific">Keguizhuia sedimenti</name>
    <dbReference type="NCBI Taxonomy" id="3064264"/>
    <lineage>
        <taxon>Bacteria</taxon>
        <taxon>Pseudomonadati</taxon>
        <taxon>Pseudomonadota</taxon>
        <taxon>Betaproteobacteria</taxon>
        <taxon>Burkholderiales</taxon>
        <taxon>Oxalobacteraceae</taxon>
        <taxon>Keguizhuia</taxon>
    </lineage>
</organism>
<feature type="transmembrane region" description="Helical" evidence="7">
    <location>
        <begin position="353"/>
        <end position="375"/>
    </location>
</feature>
<dbReference type="Pfam" id="PF07690">
    <property type="entry name" value="MFS_1"/>
    <property type="match status" value="1"/>
</dbReference>
<evidence type="ECO:0000256" key="7">
    <source>
        <dbReference type="SAM" id="Phobius"/>
    </source>
</evidence>
<dbReference type="PROSITE" id="PS50850">
    <property type="entry name" value="MFS"/>
    <property type="match status" value="1"/>
</dbReference>
<evidence type="ECO:0000256" key="2">
    <source>
        <dbReference type="ARBA" id="ARBA00022448"/>
    </source>
</evidence>
<dbReference type="EMBL" id="JAUYVH010000002">
    <property type="protein sequence ID" value="MDQ9169992.1"/>
    <property type="molecule type" value="Genomic_DNA"/>
</dbReference>
<keyword evidence="10" id="KW-1185">Reference proteome</keyword>